<protein>
    <recommendedName>
        <fullName evidence="4">G-protein coupled receptors family 1 profile domain-containing protein</fullName>
    </recommendedName>
</protein>
<sequence>MTTIRCVWADIFSEEDISVLQHGLEFTDTASAVLGLWLNLSLLLTNLRYDLGYRNLAFFTLISCIQRIFAVANNYFFTTRCFEITDSCVINGFWNTFLSVYEVECLTHVCIERYVVTKYINNGWALIRWHYTMYQGLCIFFALLYSMTPLLGVGEYALDFTCKSCAFDMVLPDTLQKYFIILVFLLRSVKSASFMVIMLYWARKLEGLNKTSKHILEEAPFTKSVIVITIVNLLCWWPITAIRGSVVLSSFLHGYILNPPATLIQWALWVNSAAPALTVMALYIVDRKIRKKMNKCETSPAKEKKI</sequence>
<evidence type="ECO:0008006" key="4">
    <source>
        <dbReference type="Google" id="ProtNLM"/>
    </source>
</evidence>
<dbReference type="Proteomes" id="UP001497472">
    <property type="component" value="Unassembled WGS sequence"/>
</dbReference>
<keyword evidence="1" id="KW-1133">Transmembrane helix</keyword>
<dbReference type="SUPFAM" id="SSF81321">
    <property type="entry name" value="Family A G protein-coupled receptor-like"/>
    <property type="match status" value="1"/>
</dbReference>
<feature type="transmembrane region" description="Helical" evidence="1">
    <location>
        <begin position="137"/>
        <end position="158"/>
    </location>
</feature>
<evidence type="ECO:0000256" key="1">
    <source>
        <dbReference type="SAM" id="Phobius"/>
    </source>
</evidence>
<dbReference type="AlphaFoldDB" id="A0AAV1JNV9"/>
<feature type="transmembrane region" description="Helical" evidence="1">
    <location>
        <begin position="221"/>
        <end position="243"/>
    </location>
</feature>
<keyword evidence="3" id="KW-1185">Reference proteome</keyword>
<organism evidence="2 3">
    <name type="scientific">Leptosia nina</name>
    <dbReference type="NCBI Taxonomy" id="320188"/>
    <lineage>
        <taxon>Eukaryota</taxon>
        <taxon>Metazoa</taxon>
        <taxon>Ecdysozoa</taxon>
        <taxon>Arthropoda</taxon>
        <taxon>Hexapoda</taxon>
        <taxon>Insecta</taxon>
        <taxon>Pterygota</taxon>
        <taxon>Neoptera</taxon>
        <taxon>Endopterygota</taxon>
        <taxon>Lepidoptera</taxon>
        <taxon>Glossata</taxon>
        <taxon>Ditrysia</taxon>
        <taxon>Papilionoidea</taxon>
        <taxon>Pieridae</taxon>
        <taxon>Pierinae</taxon>
        <taxon>Leptosia</taxon>
    </lineage>
</organism>
<dbReference type="EMBL" id="CAVLEF010000040">
    <property type="protein sequence ID" value="CAK1550127.1"/>
    <property type="molecule type" value="Genomic_DNA"/>
</dbReference>
<feature type="transmembrane region" description="Helical" evidence="1">
    <location>
        <begin position="263"/>
        <end position="285"/>
    </location>
</feature>
<gene>
    <name evidence="2" type="ORF">LNINA_LOCUS9366</name>
</gene>
<keyword evidence="1" id="KW-0812">Transmembrane</keyword>
<accession>A0AAV1JNV9</accession>
<keyword evidence="1" id="KW-0472">Membrane</keyword>
<name>A0AAV1JNV9_9NEOP</name>
<reference evidence="2 3" key="1">
    <citation type="submission" date="2023-11" db="EMBL/GenBank/DDBJ databases">
        <authorList>
            <person name="Okamura Y."/>
        </authorList>
    </citation>
    <scope>NUCLEOTIDE SEQUENCE [LARGE SCALE GENOMIC DNA]</scope>
</reference>
<dbReference type="Gene3D" id="1.20.1070.10">
    <property type="entry name" value="Rhodopsin 7-helix transmembrane proteins"/>
    <property type="match status" value="1"/>
</dbReference>
<proteinExistence type="predicted"/>
<feature type="transmembrane region" description="Helical" evidence="1">
    <location>
        <begin position="178"/>
        <end position="201"/>
    </location>
</feature>
<evidence type="ECO:0000313" key="2">
    <source>
        <dbReference type="EMBL" id="CAK1550127.1"/>
    </source>
</evidence>
<evidence type="ECO:0000313" key="3">
    <source>
        <dbReference type="Proteomes" id="UP001497472"/>
    </source>
</evidence>
<comment type="caution">
    <text evidence="2">The sequence shown here is derived from an EMBL/GenBank/DDBJ whole genome shotgun (WGS) entry which is preliminary data.</text>
</comment>